<name>Q247R0_TETTS</name>
<organism evidence="2 3">
    <name type="scientific">Tetrahymena thermophila (strain SB210)</name>
    <dbReference type="NCBI Taxonomy" id="312017"/>
    <lineage>
        <taxon>Eukaryota</taxon>
        <taxon>Sar</taxon>
        <taxon>Alveolata</taxon>
        <taxon>Ciliophora</taxon>
        <taxon>Intramacronucleata</taxon>
        <taxon>Oligohymenophorea</taxon>
        <taxon>Hymenostomatida</taxon>
        <taxon>Tetrahymenina</taxon>
        <taxon>Tetrahymenidae</taxon>
        <taxon>Tetrahymena</taxon>
    </lineage>
</organism>
<sequence>MDSFKNQNININTQDIRVDTQIEQTNRNQKQNEKGIAIYDFIDSQQNNQNQVQNPQKHVGQSKICIGFCTFLFAFLLESSISLAFGILFFLFQRDEDMNDYCENTNYKKNMVFCIFWYRCISNNNNTYNKDN</sequence>
<dbReference type="HOGENOM" id="CLU_1921338_0_0_1"/>
<dbReference type="GeneID" id="7831544"/>
<keyword evidence="1 2" id="KW-0812">Transmembrane</keyword>
<dbReference type="InParanoid" id="Q247R0"/>
<dbReference type="AlphaFoldDB" id="Q247R0"/>
<feature type="transmembrane region" description="Helical" evidence="1">
    <location>
        <begin position="64"/>
        <end position="92"/>
    </location>
</feature>
<reference evidence="3" key="1">
    <citation type="journal article" date="2006" name="PLoS Biol.">
        <title>Macronuclear genome sequence of the ciliate Tetrahymena thermophila, a model eukaryote.</title>
        <authorList>
            <person name="Eisen J.A."/>
            <person name="Coyne R.S."/>
            <person name="Wu M."/>
            <person name="Wu D."/>
            <person name="Thiagarajan M."/>
            <person name="Wortman J.R."/>
            <person name="Badger J.H."/>
            <person name="Ren Q."/>
            <person name="Amedeo P."/>
            <person name="Jones K.M."/>
            <person name="Tallon L.J."/>
            <person name="Delcher A.L."/>
            <person name="Salzberg S.L."/>
            <person name="Silva J.C."/>
            <person name="Haas B.J."/>
            <person name="Majoros W.H."/>
            <person name="Farzad M."/>
            <person name="Carlton J.M."/>
            <person name="Smith R.K. Jr."/>
            <person name="Garg J."/>
            <person name="Pearlman R.E."/>
            <person name="Karrer K.M."/>
            <person name="Sun L."/>
            <person name="Manning G."/>
            <person name="Elde N.C."/>
            <person name="Turkewitz A.P."/>
            <person name="Asai D.J."/>
            <person name="Wilkes D.E."/>
            <person name="Wang Y."/>
            <person name="Cai H."/>
            <person name="Collins K."/>
            <person name="Stewart B.A."/>
            <person name="Lee S.R."/>
            <person name="Wilamowska K."/>
            <person name="Weinberg Z."/>
            <person name="Ruzzo W.L."/>
            <person name="Wloga D."/>
            <person name="Gaertig J."/>
            <person name="Frankel J."/>
            <person name="Tsao C.-C."/>
            <person name="Gorovsky M.A."/>
            <person name="Keeling P.J."/>
            <person name="Waller R.F."/>
            <person name="Patron N.J."/>
            <person name="Cherry J.M."/>
            <person name="Stover N.A."/>
            <person name="Krieger C.J."/>
            <person name="del Toro C."/>
            <person name="Ryder H.F."/>
            <person name="Williamson S.C."/>
            <person name="Barbeau R.A."/>
            <person name="Hamilton E.P."/>
            <person name="Orias E."/>
        </authorList>
    </citation>
    <scope>NUCLEOTIDE SEQUENCE [LARGE SCALE GENOMIC DNA]</scope>
    <source>
        <strain evidence="3">SB210</strain>
    </source>
</reference>
<dbReference type="EMBL" id="GG662458">
    <property type="protein sequence ID" value="EAS04040.1"/>
    <property type="molecule type" value="Genomic_DNA"/>
</dbReference>
<proteinExistence type="predicted"/>
<dbReference type="KEGG" id="tet:TTHERM_00994370"/>
<evidence type="ECO:0000256" key="1">
    <source>
        <dbReference type="SAM" id="Phobius"/>
    </source>
</evidence>
<dbReference type="Proteomes" id="UP000009168">
    <property type="component" value="Unassembled WGS sequence"/>
</dbReference>
<dbReference type="RefSeq" id="XP_001024285.1">
    <property type="nucleotide sequence ID" value="XM_001024285.1"/>
</dbReference>
<evidence type="ECO:0000313" key="2">
    <source>
        <dbReference type="EMBL" id="EAS04040.1"/>
    </source>
</evidence>
<keyword evidence="3" id="KW-1185">Reference proteome</keyword>
<keyword evidence="1" id="KW-1133">Transmembrane helix</keyword>
<accession>Q247R0</accession>
<protein>
    <submittedName>
        <fullName evidence="2">Transmembrane protein, putative</fullName>
    </submittedName>
</protein>
<evidence type="ECO:0000313" key="3">
    <source>
        <dbReference type="Proteomes" id="UP000009168"/>
    </source>
</evidence>
<gene>
    <name evidence="2" type="ORF">TTHERM_00994370</name>
</gene>
<keyword evidence="1" id="KW-0472">Membrane</keyword>